<keyword evidence="9" id="KW-1185">Reference proteome</keyword>
<keyword evidence="3" id="KW-0547">Nucleotide-binding</keyword>
<evidence type="ECO:0000259" key="7">
    <source>
        <dbReference type="PROSITE" id="PS50893"/>
    </source>
</evidence>
<dbReference type="EMBL" id="JACCEM010000008">
    <property type="protein sequence ID" value="NYT50646.1"/>
    <property type="molecule type" value="Genomic_DNA"/>
</dbReference>
<dbReference type="CDD" id="cd03214">
    <property type="entry name" value="ABC_Iron-Siderophores_B12_Hemin"/>
    <property type="match status" value="1"/>
</dbReference>
<evidence type="ECO:0000313" key="8">
    <source>
        <dbReference type="EMBL" id="NYT50646.1"/>
    </source>
</evidence>
<keyword evidence="1" id="KW-0813">Transport</keyword>
<dbReference type="GO" id="GO:0016887">
    <property type="term" value="F:ATP hydrolysis activity"/>
    <property type="evidence" value="ECO:0007669"/>
    <property type="project" value="InterPro"/>
</dbReference>
<accession>A0A853G7M0</accession>
<feature type="domain" description="ABC transporter" evidence="7">
    <location>
        <begin position="5"/>
        <end position="244"/>
    </location>
</feature>
<dbReference type="Pfam" id="PF00005">
    <property type="entry name" value="ABC_tran"/>
    <property type="match status" value="1"/>
</dbReference>
<evidence type="ECO:0000256" key="4">
    <source>
        <dbReference type="ARBA" id="ARBA00022840"/>
    </source>
</evidence>
<dbReference type="Gene3D" id="3.40.50.300">
    <property type="entry name" value="P-loop containing nucleotide triphosphate hydrolases"/>
    <property type="match status" value="1"/>
</dbReference>
<keyword evidence="2" id="KW-0472">Membrane</keyword>
<protein>
    <submittedName>
        <fullName evidence="8">ABC transporter ATP-binding protein</fullName>
    </submittedName>
</protein>
<dbReference type="InterPro" id="IPR003439">
    <property type="entry name" value="ABC_transporter-like_ATP-bd"/>
</dbReference>
<keyword evidence="4 8" id="KW-0067">ATP-binding</keyword>
<organism evidence="8 9">
    <name type="scientific">Parapusillimonas granuli</name>
    <dbReference type="NCBI Taxonomy" id="380911"/>
    <lineage>
        <taxon>Bacteria</taxon>
        <taxon>Pseudomonadati</taxon>
        <taxon>Pseudomonadota</taxon>
        <taxon>Betaproteobacteria</taxon>
        <taxon>Burkholderiales</taxon>
        <taxon>Alcaligenaceae</taxon>
        <taxon>Parapusillimonas</taxon>
    </lineage>
</organism>
<dbReference type="PROSITE" id="PS50893">
    <property type="entry name" value="ABC_TRANSPORTER_2"/>
    <property type="match status" value="1"/>
</dbReference>
<proteinExistence type="predicted"/>
<comment type="function">
    <text evidence="6">Part of the ABC transporter complex HmuTUV involved in hemin import. Responsible for energy coupling to the transport system.</text>
</comment>
<evidence type="ECO:0000256" key="3">
    <source>
        <dbReference type="ARBA" id="ARBA00022741"/>
    </source>
</evidence>
<evidence type="ECO:0000256" key="5">
    <source>
        <dbReference type="ARBA" id="ARBA00022967"/>
    </source>
</evidence>
<evidence type="ECO:0000256" key="6">
    <source>
        <dbReference type="ARBA" id="ARBA00037066"/>
    </source>
</evidence>
<name>A0A853G7M0_9BURK</name>
<dbReference type="PANTHER" id="PTHR42794:SF1">
    <property type="entry name" value="HEMIN IMPORT ATP-BINDING PROTEIN HMUV"/>
    <property type="match status" value="1"/>
</dbReference>
<evidence type="ECO:0000313" key="9">
    <source>
        <dbReference type="Proteomes" id="UP000559809"/>
    </source>
</evidence>
<sequence length="265" mass="28344">MEAAIDRHALIVRGASCRFGSLRVLDGLDLPPLRPGQVVALLGPNGSGKSTLLKSLAGLVPARFQALSFGACDMLSQPARQRAEVLRYLPQSLPEAVHLTVTEAMLVALNVRRRTDREQAMQRAVAVLDSLGIAALAPKYLDALSGGQKQLVGLAQTLADQPGALLLDEPLASLDLNYQHHVMALLGRLARERNMLIIIVVHDLNMALRYADTALLLYQGKLLAAGPPPAVVTPEHLAHAFKVQAHIQTGHAGQSGVFVDGLIQL</sequence>
<dbReference type="SMART" id="SM00382">
    <property type="entry name" value="AAA"/>
    <property type="match status" value="1"/>
</dbReference>
<dbReference type="AlphaFoldDB" id="A0A853G7M0"/>
<dbReference type="PROSITE" id="PS00211">
    <property type="entry name" value="ABC_TRANSPORTER_1"/>
    <property type="match status" value="1"/>
</dbReference>
<evidence type="ECO:0000256" key="1">
    <source>
        <dbReference type="ARBA" id="ARBA00022448"/>
    </source>
</evidence>
<dbReference type="RefSeq" id="WP_180156803.1">
    <property type="nucleotide sequence ID" value="NZ_JACCEM010000008.1"/>
</dbReference>
<dbReference type="SUPFAM" id="SSF52540">
    <property type="entry name" value="P-loop containing nucleoside triphosphate hydrolases"/>
    <property type="match status" value="1"/>
</dbReference>
<dbReference type="GO" id="GO:0005524">
    <property type="term" value="F:ATP binding"/>
    <property type="evidence" value="ECO:0007669"/>
    <property type="project" value="UniProtKB-KW"/>
</dbReference>
<keyword evidence="5" id="KW-1278">Translocase</keyword>
<dbReference type="InterPro" id="IPR017871">
    <property type="entry name" value="ABC_transporter-like_CS"/>
</dbReference>
<dbReference type="InterPro" id="IPR003593">
    <property type="entry name" value="AAA+_ATPase"/>
</dbReference>
<gene>
    <name evidence="8" type="ORF">H0A72_15105</name>
</gene>
<reference evidence="8 9" key="1">
    <citation type="submission" date="2020-07" db="EMBL/GenBank/DDBJ databases">
        <title>Taxonomic revisions and descriptions of new bacterial species based on genomic comparisons in the high-G+C-content subgroup of the family Alcaligenaceae.</title>
        <authorList>
            <person name="Szabo A."/>
            <person name="Felfoldi T."/>
        </authorList>
    </citation>
    <scope>NUCLEOTIDE SEQUENCE [LARGE SCALE GENOMIC DNA]</scope>
    <source>
        <strain evidence="8 9">LMG 24012</strain>
    </source>
</reference>
<dbReference type="Proteomes" id="UP000559809">
    <property type="component" value="Unassembled WGS sequence"/>
</dbReference>
<comment type="caution">
    <text evidence="8">The sequence shown here is derived from an EMBL/GenBank/DDBJ whole genome shotgun (WGS) entry which is preliminary data.</text>
</comment>
<dbReference type="InterPro" id="IPR027417">
    <property type="entry name" value="P-loop_NTPase"/>
</dbReference>
<dbReference type="PANTHER" id="PTHR42794">
    <property type="entry name" value="HEMIN IMPORT ATP-BINDING PROTEIN HMUV"/>
    <property type="match status" value="1"/>
</dbReference>
<keyword evidence="2" id="KW-1003">Cell membrane</keyword>
<evidence type="ECO:0000256" key="2">
    <source>
        <dbReference type="ARBA" id="ARBA00022475"/>
    </source>
</evidence>